<dbReference type="InterPro" id="IPR038705">
    <property type="entry name" value="YabP_sf"/>
</dbReference>
<dbReference type="Proteomes" id="UP000824109">
    <property type="component" value="Unassembled WGS sequence"/>
</dbReference>
<reference evidence="1" key="1">
    <citation type="submission" date="2020-10" db="EMBL/GenBank/DDBJ databases">
        <authorList>
            <person name="Gilroy R."/>
        </authorList>
    </citation>
    <scope>NUCLEOTIDE SEQUENCE</scope>
    <source>
        <strain evidence="1">USAMLcec3-3695</strain>
    </source>
</reference>
<evidence type="ECO:0000313" key="2">
    <source>
        <dbReference type="Proteomes" id="UP000824109"/>
    </source>
</evidence>
<dbReference type="InterPro" id="IPR022476">
    <property type="entry name" value="Spore_YabP/YqfC"/>
</dbReference>
<dbReference type="Gene3D" id="2.60.40.2000">
    <property type="match status" value="1"/>
</dbReference>
<dbReference type="Pfam" id="PF07873">
    <property type="entry name" value="YabP"/>
    <property type="match status" value="1"/>
</dbReference>
<reference evidence="1" key="2">
    <citation type="journal article" date="2021" name="PeerJ">
        <title>Extensive microbial diversity within the chicken gut microbiome revealed by metagenomics and culture.</title>
        <authorList>
            <person name="Gilroy R."/>
            <person name="Ravi A."/>
            <person name="Getino M."/>
            <person name="Pursley I."/>
            <person name="Horton D.L."/>
            <person name="Alikhan N.F."/>
            <person name="Baker D."/>
            <person name="Gharbi K."/>
            <person name="Hall N."/>
            <person name="Watson M."/>
            <person name="Adriaenssens E.M."/>
            <person name="Foster-Nyarko E."/>
            <person name="Jarju S."/>
            <person name="Secka A."/>
            <person name="Antonio M."/>
            <person name="Oren A."/>
            <person name="Chaudhuri R.R."/>
            <person name="La Ragione R."/>
            <person name="Hildebrand F."/>
            <person name="Pallen M.J."/>
        </authorList>
    </citation>
    <scope>NUCLEOTIDE SEQUENCE</scope>
    <source>
        <strain evidence="1">USAMLcec3-3695</strain>
    </source>
</reference>
<dbReference type="AlphaFoldDB" id="A0A9D1MDE3"/>
<dbReference type="EMBL" id="DVNB01000107">
    <property type="protein sequence ID" value="HIU58217.1"/>
    <property type="molecule type" value="Genomic_DNA"/>
</dbReference>
<organism evidence="1 2">
    <name type="scientific">Candidatus Ornithomonoglobus merdipullorum</name>
    <dbReference type="NCBI Taxonomy" id="2840895"/>
    <lineage>
        <taxon>Bacteria</taxon>
        <taxon>Bacillati</taxon>
        <taxon>Bacillota</taxon>
        <taxon>Clostridia</taxon>
        <taxon>Candidatus Ornithomonoglobus</taxon>
    </lineage>
</organism>
<accession>A0A9D1MDE3</accession>
<comment type="caution">
    <text evidence="1">The sequence shown here is derived from an EMBL/GenBank/DDBJ whole genome shotgun (WGS) entry which is preliminary data.</text>
</comment>
<sequence>MVKTEKRTETNKSFAGAHSLMIEDRERMTLAGVTEVSGFSESAVSLKTLCGALMIKGKNLTISRLNTETGELFVSGEITSVQYFKDSRKKGSLLEGLFK</sequence>
<evidence type="ECO:0000313" key="1">
    <source>
        <dbReference type="EMBL" id="HIU58217.1"/>
    </source>
</evidence>
<protein>
    <submittedName>
        <fullName evidence="1">Sporulation protein YabP</fullName>
    </submittedName>
</protein>
<proteinExistence type="predicted"/>
<gene>
    <name evidence="1" type="ORF">IAA61_10485</name>
</gene>
<name>A0A9D1MDE3_9FIRM</name>